<feature type="transmembrane region" description="Helical" evidence="10">
    <location>
        <begin position="372"/>
        <end position="393"/>
    </location>
</feature>
<evidence type="ECO:0000256" key="9">
    <source>
        <dbReference type="RuleBase" id="RU004016"/>
    </source>
</evidence>
<feature type="active site" description="Acyl-ester intermediate" evidence="7">
    <location>
        <position position="66"/>
    </location>
</feature>
<evidence type="ECO:0000313" key="13">
    <source>
        <dbReference type="EMBL" id="QQE72671.1"/>
    </source>
</evidence>
<dbReference type="Pfam" id="PF00768">
    <property type="entry name" value="Peptidase_S11"/>
    <property type="match status" value="1"/>
</dbReference>
<keyword evidence="16" id="KW-1185">Reference proteome</keyword>
<feature type="active site" evidence="7">
    <location>
        <position position="121"/>
    </location>
</feature>
<dbReference type="EMBL" id="CP073708">
    <property type="protein sequence ID" value="QUO39749.1"/>
    <property type="molecule type" value="Genomic_DNA"/>
</dbReference>
<keyword evidence="5" id="KW-0573">Peptidoglycan synthesis</keyword>
<keyword evidence="6" id="KW-0961">Cell wall biogenesis/degradation</keyword>
<evidence type="ECO:0000256" key="7">
    <source>
        <dbReference type="PIRSR" id="PIRSR618044-1"/>
    </source>
</evidence>
<keyword evidence="10" id="KW-0812">Transmembrane</keyword>
<reference evidence="13 15" key="1">
    <citation type="submission" date="2020-12" db="EMBL/GenBank/DDBJ databases">
        <title>strain FJAT-54423T represents a novel species of the genus Brevibacillus.</title>
        <authorList>
            <person name="Tang R."/>
        </authorList>
    </citation>
    <scope>NUCLEOTIDE SEQUENCE [LARGE SCALE GENOMIC DNA]</scope>
    <source>
        <strain evidence="13 15">FJAT-54423</strain>
    </source>
</reference>
<dbReference type="AlphaFoldDB" id="A0A7T5EHJ0"/>
<dbReference type="Proteomes" id="UP000595847">
    <property type="component" value="Chromosome"/>
</dbReference>
<evidence type="ECO:0000256" key="8">
    <source>
        <dbReference type="PIRSR" id="PIRSR618044-2"/>
    </source>
</evidence>
<keyword evidence="10" id="KW-1133">Transmembrane helix</keyword>
<evidence type="ECO:0000256" key="10">
    <source>
        <dbReference type="SAM" id="Phobius"/>
    </source>
</evidence>
<dbReference type="GO" id="GO:0008360">
    <property type="term" value="P:regulation of cell shape"/>
    <property type="evidence" value="ECO:0007669"/>
    <property type="project" value="UniProtKB-KW"/>
</dbReference>
<accession>A0A7T5EHJ0</accession>
<comment type="similarity">
    <text evidence="1 9">Belongs to the peptidase S11 family.</text>
</comment>
<evidence type="ECO:0000256" key="2">
    <source>
        <dbReference type="ARBA" id="ARBA00022729"/>
    </source>
</evidence>
<keyword evidence="2 11" id="KW-0732">Signal</keyword>
<dbReference type="Gene3D" id="3.40.710.10">
    <property type="entry name" value="DD-peptidase/beta-lactamase superfamily"/>
    <property type="match status" value="1"/>
</dbReference>
<dbReference type="GO" id="GO:0009252">
    <property type="term" value="P:peptidoglycan biosynthetic process"/>
    <property type="evidence" value="ECO:0007669"/>
    <property type="project" value="UniProtKB-KW"/>
</dbReference>
<dbReference type="PRINTS" id="PR00725">
    <property type="entry name" value="DADACBPTASE1"/>
</dbReference>
<feature type="active site" description="Proton acceptor" evidence="7">
    <location>
        <position position="69"/>
    </location>
</feature>
<keyword evidence="13" id="KW-0645">Protease</keyword>
<name>A0A7T5EHJ0_9BACL</name>
<evidence type="ECO:0000256" key="5">
    <source>
        <dbReference type="ARBA" id="ARBA00022984"/>
    </source>
</evidence>
<evidence type="ECO:0000256" key="6">
    <source>
        <dbReference type="ARBA" id="ARBA00023316"/>
    </source>
</evidence>
<evidence type="ECO:0000313" key="15">
    <source>
        <dbReference type="Proteomes" id="UP000595847"/>
    </source>
</evidence>
<dbReference type="PANTHER" id="PTHR21581:SF6">
    <property type="entry name" value="TRAFFICKING PROTEIN PARTICLE COMPLEX SUBUNIT 12"/>
    <property type="match status" value="1"/>
</dbReference>
<feature type="domain" description="Peptidase S11 D-alanyl-D-alanine carboxypeptidase A N-terminal" evidence="12">
    <location>
        <begin position="33"/>
        <end position="256"/>
    </location>
</feature>
<keyword evidence="3" id="KW-0378">Hydrolase</keyword>
<sequence length="413" mass="45397">MRNILMYLLAVACLFSGSVVKPAMAQAGSAVLTPEEINGESAILIDAKSGQILFEKNAHARLFPASITKIATGIYAIENGKPDDIVTVSKRARWEEGTRVYLAEGEQVTLEKLEYGLLMNSGNDAATAIAEHLGGTVEHFADLMNAYLKEKVGVEETHFTNASGLHDPDHYTTAADMAKIAQYAMKNEKFREIVATQRLPWDGLEWKTVVINHNKLLRNYEGATGIKNGFTDQARNTLVGSAKRGDSEFIAVTMKAGSSNYTYKDVTAMLDYAFAHYETKQIASMGQTFTRPVSSGQPDQTGDTVSFTAESDLYATVPIGVEPETEVTAGGQLIVRAGELSRTYALKKKEEPRVAAAASGGETQPSSSPSGWRYGILFTWLGLNLFLVMYVIARARKRRRERIRHIPRRANWS</sequence>
<evidence type="ECO:0000256" key="3">
    <source>
        <dbReference type="ARBA" id="ARBA00022801"/>
    </source>
</evidence>
<dbReference type="RefSeq" id="WP_198826304.1">
    <property type="nucleotide sequence ID" value="NZ_CP066308.1"/>
</dbReference>
<feature type="binding site" evidence="8">
    <location>
        <position position="227"/>
    </location>
    <ligand>
        <name>substrate</name>
    </ligand>
</feature>
<evidence type="ECO:0000256" key="4">
    <source>
        <dbReference type="ARBA" id="ARBA00022960"/>
    </source>
</evidence>
<proteinExistence type="inferred from homology"/>
<dbReference type="GO" id="GO:0071555">
    <property type="term" value="P:cell wall organization"/>
    <property type="evidence" value="ECO:0007669"/>
    <property type="project" value="UniProtKB-KW"/>
</dbReference>
<dbReference type="GO" id="GO:0009002">
    <property type="term" value="F:serine-type D-Ala-D-Ala carboxypeptidase activity"/>
    <property type="evidence" value="ECO:0007669"/>
    <property type="project" value="InterPro"/>
</dbReference>
<dbReference type="Proteomes" id="UP000677234">
    <property type="component" value="Chromosome"/>
</dbReference>
<dbReference type="SUPFAM" id="SSF56601">
    <property type="entry name" value="beta-lactamase/transpeptidase-like"/>
    <property type="match status" value="1"/>
</dbReference>
<keyword evidence="4" id="KW-0133">Cell shape</keyword>
<evidence type="ECO:0000313" key="16">
    <source>
        <dbReference type="Proteomes" id="UP000677234"/>
    </source>
</evidence>
<evidence type="ECO:0000313" key="14">
    <source>
        <dbReference type="EMBL" id="QUO39749.1"/>
    </source>
</evidence>
<protein>
    <submittedName>
        <fullName evidence="13">D-alanyl-D-alanine carboxypeptidase</fullName>
    </submittedName>
</protein>
<dbReference type="InterPro" id="IPR018044">
    <property type="entry name" value="Peptidase_S11"/>
</dbReference>
<keyword evidence="10" id="KW-0472">Membrane</keyword>
<keyword evidence="13" id="KW-0121">Carboxypeptidase</keyword>
<evidence type="ECO:0000256" key="11">
    <source>
        <dbReference type="SAM" id="SignalP"/>
    </source>
</evidence>
<feature type="chain" id="PRO_5039124166" evidence="11">
    <location>
        <begin position="26"/>
        <end position="413"/>
    </location>
</feature>
<gene>
    <name evidence="13" type="ORF">JD108_11905</name>
    <name evidence="14" type="ORF">KDJ56_11850</name>
</gene>
<dbReference type="InterPro" id="IPR001967">
    <property type="entry name" value="Peptidase_S11_N"/>
</dbReference>
<feature type="signal peptide" evidence="11">
    <location>
        <begin position="1"/>
        <end position="25"/>
    </location>
</feature>
<evidence type="ECO:0000259" key="12">
    <source>
        <dbReference type="Pfam" id="PF00768"/>
    </source>
</evidence>
<dbReference type="KEGG" id="bcop:JD108_11905"/>
<evidence type="ECO:0000256" key="1">
    <source>
        <dbReference type="ARBA" id="ARBA00007164"/>
    </source>
</evidence>
<dbReference type="InterPro" id="IPR012338">
    <property type="entry name" value="Beta-lactam/transpept-like"/>
</dbReference>
<dbReference type="PANTHER" id="PTHR21581">
    <property type="entry name" value="D-ALANYL-D-ALANINE CARBOXYPEPTIDASE"/>
    <property type="match status" value="1"/>
</dbReference>
<dbReference type="GO" id="GO:0006508">
    <property type="term" value="P:proteolysis"/>
    <property type="evidence" value="ECO:0007669"/>
    <property type="project" value="InterPro"/>
</dbReference>
<organism evidence="13 15">
    <name type="scientific">Brevibacillus composti</name>
    <dbReference type="NCBI Taxonomy" id="2796470"/>
    <lineage>
        <taxon>Bacteria</taxon>
        <taxon>Bacillati</taxon>
        <taxon>Bacillota</taxon>
        <taxon>Bacilli</taxon>
        <taxon>Bacillales</taxon>
        <taxon>Paenibacillaceae</taxon>
        <taxon>Brevibacillus</taxon>
    </lineage>
</organism>
<reference evidence="14" key="2">
    <citation type="submission" date="2021-04" db="EMBL/GenBank/DDBJ databases">
        <title>Brevibacillus composti FJAT-54423, complete genome.</title>
        <authorList>
            <person name="Tang R."/>
        </authorList>
    </citation>
    <scope>NUCLEOTIDE SEQUENCE</scope>
    <source>
        <strain evidence="14">FJAT-54424</strain>
    </source>
</reference>
<dbReference type="EMBL" id="CP066308">
    <property type="protein sequence ID" value="QQE72671.1"/>
    <property type="molecule type" value="Genomic_DNA"/>
</dbReference>